<keyword evidence="1" id="KW-0663">Pyridoxal phosphate</keyword>
<dbReference type="RefSeq" id="WP_144263496.1">
    <property type="nucleotide sequence ID" value="NZ_QMDX01000024.1"/>
</dbReference>
<evidence type="ECO:0000313" key="3">
    <source>
        <dbReference type="EMBL" id="TSD08834.1"/>
    </source>
</evidence>
<dbReference type="InterPro" id="IPR015421">
    <property type="entry name" value="PyrdxlP-dep_Trfase_major"/>
</dbReference>
<dbReference type="Gene3D" id="3.90.1150.10">
    <property type="entry name" value="Aspartate Aminotransferase, domain 1"/>
    <property type="match status" value="1"/>
</dbReference>
<proteinExistence type="predicted"/>
<keyword evidence="3" id="KW-0808">Transferase</keyword>
<dbReference type="EMBL" id="QMDX01000024">
    <property type="protein sequence ID" value="TSD08834.1"/>
    <property type="molecule type" value="Genomic_DNA"/>
</dbReference>
<evidence type="ECO:0000313" key="4">
    <source>
        <dbReference type="Proteomes" id="UP000319894"/>
    </source>
</evidence>
<evidence type="ECO:0000256" key="1">
    <source>
        <dbReference type="ARBA" id="ARBA00022898"/>
    </source>
</evidence>
<dbReference type="Pfam" id="PF00266">
    <property type="entry name" value="Aminotran_5"/>
    <property type="match status" value="1"/>
</dbReference>
<name>A0A554MUN3_9EURY</name>
<sequence>MTPTELRADTPALHEDVYLNFGAHGPSPRYVVDAADEFVRSHEYEANTQNDPYEVAFDTYDQVRSRVARFVGADGDEIALTESTTAGINAVANAINWSPGDVVVRTDLEHPAGVLPWQRLKQAGVEIRVVEAEDGRVDPDAFATAVDDARLACFSAVTWTHGTQLPVAELVDIAREAGALTLVDAVQVPGQLPMDVDEWGADVVAAAGHKWLLGLWGGGFLYVSRDTAESLTPATVGYRSVETPTADPYEFAAGARRFEVGSASPASHVALAEAIDVIDEVGVDRIADRLRGLAGRVTDGVPDERLLSPASPESGLVTIAVDDPEATVEQLAADGIVIRALPEPEAIRASVHAVNTRQEVDRLLDALNSEWK</sequence>
<dbReference type="GO" id="GO:0008483">
    <property type="term" value="F:transaminase activity"/>
    <property type="evidence" value="ECO:0007669"/>
    <property type="project" value="UniProtKB-KW"/>
</dbReference>
<dbReference type="PANTHER" id="PTHR43586">
    <property type="entry name" value="CYSTEINE DESULFURASE"/>
    <property type="match status" value="1"/>
</dbReference>
<keyword evidence="4" id="KW-1185">Reference proteome</keyword>
<reference evidence="3 4" key="1">
    <citation type="submission" date="2018-06" db="EMBL/GenBank/DDBJ databases">
        <title>Natronomonas sp. F16-60 a new haloarchaeon isolated from a solar saltern of Isla Cristina, Huelva, Spain.</title>
        <authorList>
            <person name="Duran-Viseras A."/>
            <person name="Sanchez-Porro C."/>
            <person name="Ventosa A."/>
        </authorList>
    </citation>
    <scope>NUCLEOTIDE SEQUENCE [LARGE SCALE GENOMIC DNA]</scope>
    <source>
        <strain evidence="3 4">F16-60</strain>
    </source>
</reference>
<dbReference type="SUPFAM" id="SSF53383">
    <property type="entry name" value="PLP-dependent transferases"/>
    <property type="match status" value="1"/>
</dbReference>
<dbReference type="InParanoid" id="A0A554MUN3"/>
<dbReference type="PANTHER" id="PTHR43586:SF8">
    <property type="entry name" value="CYSTEINE DESULFURASE 1, CHLOROPLASTIC"/>
    <property type="match status" value="1"/>
</dbReference>
<dbReference type="Gene3D" id="3.40.640.10">
    <property type="entry name" value="Type I PLP-dependent aspartate aminotransferase-like (Major domain)"/>
    <property type="match status" value="1"/>
</dbReference>
<dbReference type="AlphaFoldDB" id="A0A554MUN3"/>
<dbReference type="InterPro" id="IPR000192">
    <property type="entry name" value="Aminotrans_V_dom"/>
</dbReference>
<keyword evidence="3" id="KW-0032">Aminotransferase</keyword>
<comment type="caution">
    <text evidence="3">The sequence shown here is derived from an EMBL/GenBank/DDBJ whole genome shotgun (WGS) entry which is preliminary data.</text>
</comment>
<evidence type="ECO:0000259" key="2">
    <source>
        <dbReference type="Pfam" id="PF00266"/>
    </source>
</evidence>
<gene>
    <name evidence="3" type="ORF">DP107_18020</name>
</gene>
<organism evidence="3 4">
    <name type="scientific">Haloglomus irregulare</name>
    <dbReference type="NCBI Taxonomy" id="2234134"/>
    <lineage>
        <taxon>Archaea</taxon>
        <taxon>Methanobacteriati</taxon>
        <taxon>Methanobacteriota</taxon>
        <taxon>Stenosarchaea group</taxon>
        <taxon>Halobacteria</taxon>
        <taxon>Halobacteriales</taxon>
        <taxon>Natronomonadaceae</taxon>
        <taxon>Haloglomus</taxon>
    </lineage>
</organism>
<dbReference type="InterPro" id="IPR015424">
    <property type="entry name" value="PyrdxlP-dep_Trfase"/>
</dbReference>
<accession>A0A554MUN3</accession>
<feature type="domain" description="Aminotransferase class V" evidence="2">
    <location>
        <begin position="17"/>
        <end position="363"/>
    </location>
</feature>
<dbReference type="InterPro" id="IPR015422">
    <property type="entry name" value="PyrdxlP-dep_Trfase_small"/>
</dbReference>
<dbReference type="OrthoDB" id="9577at2157"/>
<dbReference type="Proteomes" id="UP000319894">
    <property type="component" value="Unassembled WGS sequence"/>
</dbReference>
<protein>
    <submittedName>
        <fullName evidence="3">Aminotransferase class V-fold PLP-dependent enzyme</fullName>
    </submittedName>
</protein>